<evidence type="ECO:0000256" key="2">
    <source>
        <dbReference type="ARBA" id="ARBA00006824"/>
    </source>
</evidence>
<feature type="transmembrane region" description="Helical" evidence="7">
    <location>
        <begin position="1172"/>
        <end position="1190"/>
    </location>
</feature>
<reference evidence="9" key="1">
    <citation type="submission" date="2023-11" db="EMBL/GenBank/DDBJ databases">
        <authorList>
            <person name="De Vega J J."/>
            <person name="De Vega J J."/>
        </authorList>
    </citation>
    <scope>NUCLEOTIDE SEQUENCE</scope>
</reference>
<keyword evidence="3 7" id="KW-0812">Transmembrane</keyword>
<comment type="caution">
    <text evidence="9">The sequence shown here is derived from an EMBL/GenBank/DDBJ whole genome shotgun (WGS) entry which is preliminary data.</text>
</comment>
<evidence type="ECO:0000259" key="8">
    <source>
        <dbReference type="Pfam" id="PF10334"/>
    </source>
</evidence>
<name>A0AAD2GZI0_9AGAR</name>
<organism evidence="9 10">
    <name type="scientific">Mycena citricolor</name>
    <dbReference type="NCBI Taxonomy" id="2018698"/>
    <lineage>
        <taxon>Eukaryota</taxon>
        <taxon>Fungi</taxon>
        <taxon>Dikarya</taxon>
        <taxon>Basidiomycota</taxon>
        <taxon>Agaricomycotina</taxon>
        <taxon>Agaricomycetes</taxon>
        <taxon>Agaricomycetidae</taxon>
        <taxon>Agaricales</taxon>
        <taxon>Marasmiineae</taxon>
        <taxon>Mycenaceae</taxon>
        <taxon>Mycena</taxon>
    </lineage>
</organism>
<proteinExistence type="inferred from homology"/>
<dbReference type="GO" id="GO:0016020">
    <property type="term" value="C:membrane"/>
    <property type="evidence" value="ECO:0007669"/>
    <property type="project" value="UniProtKB-SubCell"/>
</dbReference>
<keyword evidence="4 7" id="KW-1133">Transmembrane helix</keyword>
<evidence type="ECO:0000313" key="10">
    <source>
        <dbReference type="Proteomes" id="UP001295794"/>
    </source>
</evidence>
<dbReference type="InterPro" id="IPR007248">
    <property type="entry name" value="Mpv17_PMP22"/>
</dbReference>
<dbReference type="InterPro" id="IPR008383">
    <property type="entry name" value="API5"/>
</dbReference>
<evidence type="ECO:0000256" key="3">
    <source>
        <dbReference type="ARBA" id="ARBA00022692"/>
    </source>
</evidence>
<comment type="subcellular location">
    <subcellularLocation>
        <location evidence="1">Membrane</location>
        <topology evidence="1">Multi-pass membrane protein</topology>
    </subcellularLocation>
</comment>
<dbReference type="InterPro" id="IPR018820">
    <property type="entry name" value="BRE4-related_DUF2421"/>
</dbReference>
<dbReference type="EMBL" id="CAVNYO010000103">
    <property type="protein sequence ID" value="CAK5265920.1"/>
    <property type="molecule type" value="Genomic_DNA"/>
</dbReference>
<feature type="compositionally biased region" description="Basic and acidic residues" evidence="6">
    <location>
        <begin position="898"/>
        <end position="912"/>
    </location>
</feature>
<feature type="region of interest" description="Disordered" evidence="6">
    <location>
        <begin position="897"/>
        <end position="962"/>
    </location>
</feature>
<dbReference type="InterPro" id="IPR052430">
    <property type="entry name" value="IVT-Associated"/>
</dbReference>
<feature type="compositionally biased region" description="Basic and acidic residues" evidence="6">
    <location>
        <begin position="952"/>
        <end position="961"/>
    </location>
</feature>
<feature type="domain" description="DUF2421" evidence="8">
    <location>
        <begin position="258"/>
        <end position="375"/>
    </location>
</feature>
<dbReference type="Pfam" id="PF05918">
    <property type="entry name" value="API5"/>
    <property type="match status" value="1"/>
</dbReference>
<dbReference type="Proteomes" id="UP001295794">
    <property type="component" value="Unassembled WGS sequence"/>
</dbReference>
<evidence type="ECO:0000256" key="7">
    <source>
        <dbReference type="SAM" id="Phobius"/>
    </source>
</evidence>
<evidence type="ECO:0000256" key="1">
    <source>
        <dbReference type="ARBA" id="ARBA00004141"/>
    </source>
</evidence>
<dbReference type="AlphaFoldDB" id="A0AAD2GZI0"/>
<evidence type="ECO:0000256" key="4">
    <source>
        <dbReference type="ARBA" id="ARBA00022989"/>
    </source>
</evidence>
<evidence type="ECO:0000256" key="5">
    <source>
        <dbReference type="ARBA" id="ARBA00023136"/>
    </source>
</evidence>
<keyword evidence="10" id="KW-1185">Reference proteome</keyword>
<comment type="similarity">
    <text evidence="2">Belongs to the peroxisomal membrane protein PXMP2/4 family.</text>
</comment>
<gene>
    <name evidence="9" type="ORF">MYCIT1_LOCUS7305</name>
</gene>
<evidence type="ECO:0000313" key="9">
    <source>
        <dbReference type="EMBL" id="CAK5265920.1"/>
    </source>
</evidence>
<feature type="region of interest" description="Disordered" evidence="6">
    <location>
        <begin position="466"/>
        <end position="485"/>
    </location>
</feature>
<dbReference type="Pfam" id="PF10334">
    <property type="entry name" value="BRE4"/>
    <property type="match status" value="1"/>
</dbReference>
<dbReference type="PANTHER" id="PTHR47804">
    <property type="entry name" value="60S RIBOSOMAL PROTEIN L19"/>
    <property type="match status" value="1"/>
</dbReference>
<sequence length="1213" mass="134504">MSKLMDLQLHVYAPRVRRGAGVVGRCYGEDLRPGDASLSVERILSFLESKKKTVPRSRKPKKGNHSYDDDSVSDVASFRDAIAEIFPAQYMVPALRQAHPSFPKSGPMHKHDSNTLGSLTWIGKIKQRMWLVGTRLAQSDPSTVFGAGVAALVYTLFPDNVAVLATFGFFFSIPCFYYIVAKPQYVSASRFVLLTYNLTSDSSSSYNLRDKELSPTDIAIRRAIAVTGGLVAANSFSPLPGDDAEEHANEDSALSPAHARLSNSIKEFMAMELHLQIKLIELQGLLAQTQHEPRLKGPFPIQLYRGILTSLQNILDKLHSMRCVTTREEWYTSVRQEFIVPVAKERREMVGNIILGFSTLSSAFRLKSPLPPYLPPAEAARQRLVAAIRKLDVVRNRDAKGSRQLLFFAYALTMQGVTVELEKLGRTLQNAFGVIGQTPEEFEALSTPSSKKLGQFSLNAQADLGQTNRPDALGARDAADSRRGGNPLLFSSSDLANDEEEAVINAVYDLCEDASSDVRMEGYRAITEISRAADKWIKRNTDVLLQLLQNDDAAEAAVVKEALLGHLDLNPSVTLSVMRDQMLYEDEDAMDREEKETRGRLRILVLDFLGKEARTNLAERDAVEGSEAEGVLAEGLFQVIPKLRPEETRNVVEQLLIHLPTFRSGSRGNSLLQLLIEQARGHLKQRAITPNTRAYLDLLTFVAVKHSLGSPSDLLRFYVPSLISKMSLQNFTPADQVYLICNTAEILAVCDRDPLQTHCANASTFLFERLAKSGVADERSDNACRVLLENCVKRKAEGWSVPPPLRVSVQALQAKTGRYENLTRSLIGDEKIQARPPALPVPPVALPARSVPGSTTVKHAIVGRSTSPRPSKRAKIVPESDETTPTLLSRMANAGLRNESRQTARRVDKQQEETGFSIKGAATKEATVQSGRAVGFTRPQGPGGSLLNRMGTDGKRSERPGRRPMLVVANIAARQDRSIIRLLRVVTHIGHASRERAPCSWLRWRPFSGRTSALYRRSTTAVFRHLTTSSLLLHRPLVTQCVTAAVLFGAGDVIAQQAVEKKGKQHDLMRTARLTFYGGVVFGPAMTKWYQLLNRLRFTTPTKSLVYRVYLDQCILTPVAVVTFFSSMAILEGQPGEIVPRLKAGYVLTLFRNWLVFVPTQIINFWLVPAHLRFLFVGVVSLFWNTYLSIANAQAKEQAEAAEEMNEKKKALA</sequence>
<dbReference type="Pfam" id="PF04117">
    <property type="entry name" value="Mpv17_PMP22"/>
    <property type="match status" value="1"/>
</dbReference>
<keyword evidence="5 7" id="KW-0472">Membrane</keyword>
<protein>
    <recommendedName>
        <fullName evidence="8">DUF2421 domain-containing protein</fullName>
    </recommendedName>
</protein>
<evidence type="ECO:0000256" key="6">
    <source>
        <dbReference type="SAM" id="MobiDB-lite"/>
    </source>
</evidence>
<dbReference type="PANTHER" id="PTHR47804:SF1">
    <property type="entry name" value="DUF2421 DOMAIN-CONTAINING PROTEIN"/>
    <property type="match status" value="1"/>
</dbReference>
<accession>A0AAD2GZI0</accession>